<dbReference type="RefSeq" id="WP_003466247.1">
    <property type="nucleotide sequence ID" value="NZ_APML01000019.1"/>
</dbReference>
<feature type="binding site" evidence="8">
    <location>
        <position position="214"/>
    </location>
    <ligand>
        <name>substrate</name>
    </ligand>
</feature>
<keyword evidence="3" id="KW-0378">Hydrolase</keyword>
<dbReference type="PANTHER" id="PTHR21581:SF33">
    <property type="entry name" value="D-ALANYL-D-ALANINE CARBOXYPEPTIDASE DACB"/>
    <property type="match status" value="1"/>
</dbReference>
<dbReference type="Gene3D" id="2.30.140.30">
    <property type="match status" value="1"/>
</dbReference>
<organism evidence="11 12">
    <name type="scientific">Gracilibacillus halophilus YIM-C55.5</name>
    <dbReference type="NCBI Taxonomy" id="1308866"/>
    <lineage>
        <taxon>Bacteria</taxon>
        <taxon>Bacillati</taxon>
        <taxon>Bacillota</taxon>
        <taxon>Bacilli</taxon>
        <taxon>Bacillales</taxon>
        <taxon>Bacillaceae</taxon>
        <taxon>Gracilibacillus</taxon>
    </lineage>
</organism>
<dbReference type="InterPro" id="IPR018044">
    <property type="entry name" value="Peptidase_S11"/>
</dbReference>
<keyword evidence="4" id="KW-0133">Cell shape</keyword>
<dbReference type="EMBL" id="APML01000019">
    <property type="protein sequence ID" value="ENH97380.1"/>
    <property type="molecule type" value="Genomic_DNA"/>
</dbReference>
<dbReference type="STRING" id="1308866.J416_05178"/>
<keyword evidence="11" id="KW-0121">Carboxypeptidase</keyword>
<evidence type="ECO:0000256" key="1">
    <source>
        <dbReference type="ARBA" id="ARBA00007164"/>
    </source>
</evidence>
<evidence type="ECO:0000256" key="3">
    <source>
        <dbReference type="ARBA" id="ARBA00022801"/>
    </source>
</evidence>
<dbReference type="SUPFAM" id="SSF56601">
    <property type="entry name" value="beta-lactamase/transpeptidase-like"/>
    <property type="match status" value="1"/>
</dbReference>
<keyword evidence="6" id="KW-0961">Cell wall biogenesis/degradation</keyword>
<proteinExistence type="inferred from homology"/>
<evidence type="ECO:0000256" key="5">
    <source>
        <dbReference type="ARBA" id="ARBA00022984"/>
    </source>
</evidence>
<keyword evidence="12" id="KW-1185">Reference proteome</keyword>
<keyword evidence="5" id="KW-0573">Peptidoglycan synthesis</keyword>
<dbReference type="InterPro" id="IPR012338">
    <property type="entry name" value="Beta-lactam/transpept-like"/>
</dbReference>
<dbReference type="GO" id="GO:0008360">
    <property type="term" value="P:regulation of cell shape"/>
    <property type="evidence" value="ECO:0007669"/>
    <property type="project" value="UniProtKB-KW"/>
</dbReference>
<accession>N4WSM3</accession>
<comment type="similarity">
    <text evidence="1 9">Belongs to the peptidase S11 family.</text>
</comment>
<feature type="domain" description="Peptidase S11 D-alanyl-D-alanine carboxypeptidase A N-terminal" evidence="10">
    <location>
        <begin position="21"/>
        <end position="244"/>
    </location>
</feature>
<dbReference type="AlphaFoldDB" id="N4WSM3"/>
<dbReference type="Pfam" id="PF00768">
    <property type="entry name" value="Peptidase_S11"/>
    <property type="match status" value="1"/>
</dbReference>
<evidence type="ECO:0000313" key="11">
    <source>
        <dbReference type="EMBL" id="ENH97380.1"/>
    </source>
</evidence>
<dbReference type="Proteomes" id="UP000012283">
    <property type="component" value="Unassembled WGS sequence"/>
</dbReference>
<feature type="active site" description="Acyl-ester intermediate" evidence="7">
    <location>
        <position position="55"/>
    </location>
</feature>
<dbReference type="GO" id="GO:0006508">
    <property type="term" value="P:proteolysis"/>
    <property type="evidence" value="ECO:0007669"/>
    <property type="project" value="InterPro"/>
</dbReference>
<reference evidence="11 12" key="1">
    <citation type="submission" date="2013-03" db="EMBL/GenBank/DDBJ databases">
        <title>Draft genome sequence of Gracibacillus halophilus YIM-C55.5, a moderately halophilic and thermophilic organism from the Xiaochaidamu salt lake.</title>
        <authorList>
            <person name="Sugumar T."/>
            <person name="Polireddy D.R."/>
            <person name="Antony A."/>
            <person name="Madhava Y.R."/>
            <person name="Sivakumar N."/>
        </authorList>
    </citation>
    <scope>NUCLEOTIDE SEQUENCE [LARGE SCALE GENOMIC DNA]</scope>
    <source>
        <strain evidence="11 12">YIM-C55.5</strain>
    </source>
</reference>
<comment type="caution">
    <text evidence="11">The sequence shown here is derived from an EMBL/GenBank/DDBJ whole genome shotgun (WGS) entry which is preliminary data.</text>
</comment>
<dbReference type="eggNOG" id="COG1686">
    <property type="taxonomic scope" value="Bacteria"/>
</dbReference>
<name>N4WSM3_9BACI</name>
<dbReference type="Gene3D" id="3.40.710.10">
    <property type="entry name" value="DD-peptidase/beta-lactamase superfamily"/>
    <property type="match status" value="1"/>
</dbReference>
<evidence type="ECO:0000256" key="4">
    <source>
        <dbReference type="ARBA" id="ARBA00022960"/>
    </source>
</evidence>
<dbReference type="PANTHER" id="PTHR21581">
    <property type="entry name" value="D-ALANYL-D-ALANINE CARBOXYPEPTIDASE"/>
    <property type="match status" value="1"/>
</dbReference>
<evidence type="ECO:0000256" key="2">
    <source>
        <dbReference type="ARBA" id="ARBA00022729"/>
    </source>
</evidence>
<dbReference type="PRINTS" id="PR00725">
    <property type="entry name" value="DADACBPTASE1"/>
</dbReference>
<gene>
    <name evidence="11" type="ORF">J416_05178</name>
</gene>
<dbReference type="GO" id="GO:0009252">
    <property type="term" value="P:peptidoglycan biosynthetic process"/>
    <property type="evidence" value="ECO:0007669"/>
    <property type="project" value="UniProtKB-KW"/>
</dbReference>
<dbReference type="InterPro" id="IPR001967">
    <property type="entry name" value="Peptidase_S11_N"/>
</dbReference>
<evidence type="ECO:0000256" key="9">
    <source>
        <dbReference type="RuleBase" id="RU004016"/>
    </source>
</evidence>
<evidence type="ECO:0000313" key="12">
    <source>
        <dbReference type="Proteomes" id="UP000012283"/>
    </source>
</evidence>
<evidence type="ECO:0000256" key="6">
    <source>
        <dbReference type="ARBA" id="ARBA00023316"/>
    </source>
</evidence>
<evidence type="ECO:0000256" key="8">
    <source>
        <dbReference type="PIRSR" id="PIRSR618044-2"/>
    </source>
</evidence>
<feature type="active site" evidence="7">
    <location>
        <position position="110"/>
    </location>
</feature>
<evidence type="ECO:0000256" key="7">
    <source>
        <dbReference type="PIRSR" id="PIRSR618044-1"/>
    </source>
</evidence>
<keyword evidence="2" id="KW-0732">Signal</keyword>
<evidence type="ECO:0000259" key="10">
    <source>
        <dbReference type="Pfam" id="PF00768"/>
    </source>
</evidence>
<protein>
    <submittedName>
        <fullName evidence="11">D-alanyl-D-alanine carboxypeptidase</fullName>
    </submittedName>
</protein>
<keyword evidence="11" id="KW-0645">Protease</keyword>
<feature type="active site" description="Proton acceptor" evidence="7">
    <location>
        <position position="58"/>
    </location>
</feature>
<dbReference type="GO" id="GO:0009002">
    <property type="term" value="F:serine-type D-Ala-D-Ala carboxypeptidase activity"/>
    <property type="evidence" value="ECO:0007669"/>
    <property type="project" value="InterPro"/>
</dbReference>
<dbReference type="GO" id="GO:0071555">
    <property type="term" value="P:cell wall organization"/>
    <property type="evidence" value="ECO:0007669"/>
    <property type="project" value="UniProtKB-KW"/>
</dbReference>
<sequence>MRIRIISILILFFLILPVQIQAEIDVSAERAILMDQTSGRVLFEKDSDTEALIASITKIMTAIVAIEHGDMEEQVDISDQAIGVEGSSIYLEKNDQMTLEDLLYGLMLRSGNDAAVAISEQVAGSQEGFVHLMNQKAEWIGMNHTHFDNPHGLDADRHFSTAYDMALLTKYAMNNEAFRTIFATKSYQASHRDFAWRNKNKLLTSLYENSTGGKTGFTKAAGRTLVSTAEKDGQRLIAVTLNAPDDWQDHISLFEWGFDHYESTLIQEDGVYTFNLGNQIKQGAIKEEVYYPLTDDEKNNVSIKTFFSTDRGNQSFDRVGKKLFLLDDQIIDEVAIYGVSSTSEPKQQHRSYWSQFVQQLNRFVGDIND</sequence>
<dbReference type="PATRIC" id="fig|1308866.3.peg.1046"/>